<evidence type="ECO:0000256" key="2">
    <source>
        <dbReference type="ARBA" id="ARBA00093393"/>
    </source>
</evidence>
<comment type="similarity">
    <text evidence="3">Belongs to the COMM domain-containing protein 6 family.</text>
</comment>
<name>A0ABQ9DXE5_TEGGR</name>
<gene>
    <name evidence="6" type="ORF">KUTeg_024480</name>
</gene>
<organism evidence="6 7">
    <name type="scientific">Tegillarca granosa</name>
    <name type="common">Malaysian cockle</name>
    <name type="synonym">Anadara granosa</name>
    <dbReference type="NCBI Taxonomy" id="220873"/>
    <lineage>
        <taxon>Eukaryota</taxon>
        <taxon>Metazoa</taxon>
        <taxon>Spiralia</taxon>
        <taxon>Lophotrochozoa</taxon>
        <taxon>Mollusca</taxon>
        <taxon>Bivalvia</taxon>
        <taxon>Autobranchia</taxon>
        <taxon>Pteriomorphia</taxon>
        <taxon>Arcoida</taxon>
        <taxon>Arcoidea</taxon>
        <taxon>Arcidae</taxon>
        <taxon>Tegillarca</taxon>
    </lineage>
</organism>
<dbReference type="InterPro" id="IPR047155">
    <property type="entry name" value="COMMD4/6/7/8"/>
</dbReference>
<comment type="caution">
    <text evidence="6">The sequence shown here is derived from an EMBL/GenBank/DDBJ whole genome shotgun (WGS) entry which is preliminary data.</text>
</comment>
<dbReference type="PANTHER" id="PTHR16231:SF5">
    <property type="entry name" value="COMM DOMAIN-CONTAINING PROTEIN 6"/>
    <property type="match status" value="1"/>
</dbReference>
<dbReference type="PANTHER" id="PTHR16231">
    <property type="entry name" value="COMM DOMAIN-CONTAINING PROTEIN 4-8 FAMILY MEMBER"/>
    <property type="match status" value="1"/>
</dbReference>
<proteinExistence type="inferred from homology"/>
<evidence type="ECO:0000256" key="1">
    <source>
        <dbReference type="ARBA" id="ARBA00039908"/>
    </source>
</evidence>
<dbReference type="Pfam" id="PF07258">
    <property type="entry name" value="COMM_domain"/>
    <property type="match status" value="1"/>
</dbReference>
<accession>A0ABQ9DXE5</accession>
<feature type="chain" id="PRO_5045206465" description="COMM domain-containing protein 6" evidence="4">
    <location>
        <begin position="22"/>
        <end position="140"/>
    </location>
</feature>
<dbReference type="PROSITE" id="PS51269">
    <property type="entry name" value="COMM"/>
    <property type="match status" value="1"/>
</dbReference>
<comment type="function">
    <text evidence="2">Scaffold protein in the commander complex that is essential for endosomal recycling of transmembrane cargos; the commander complex is composed of the CCC subcomplex and the retriever subcomplex. May modulate activity of cullin-RING E3 ubiquitin ligase (CRL) complexes. Down-regulates activation of NF-kappa-B. Inhibits TNF-induced NFKB1 activation.</text>
</comment>
<dbReference type="InterPro" id="IPR017920">
    <property type="entry name" value="COMM"/>
</dbReference>
<evidence type="ECO:0000256" key="3">
    <source>
        <dbReference type="ARBA" id="ARBA00093468"/>
    </source>
</evidence>
<keyword evidence="7" id="KW-1185">Reference proteome</keyword>
<evidence type="ECO:0000259" key="5">
    <source>
        <dbReference type="PROSITE" id="PS51269"/>
    </source>
</evidence>
<dbReference type="Proteomes" id="UP001217089">
    <property type="component" value="Unassembled WGS sequence"/>
</dbReference>
<keyword evidence="4" id="KW-0732">Signal</keyword>
<dbReference type="EMBL" id="JARBDR010000923">
    <property type="protein sequence ID" value="KAJ8297949.1"/>
    <property type="molecule type" value="Genomic_DNA"/>
</dbReference>
<evidence type="ECO:0000256" key="4">
    <source>
        <dbReference type="SAM" id="SignalP"/>
    </source>
</evidence>
<reference evidence="6 7" key="1">
    <citation type="submission" date="2022-12" db="EMBL/GenBank/DDBJ databases">
        <title>Chromosome-level genome of Tegillarca granosa.</title>
        <authorList>
            <person name="Kim J."/>
        </authorList>
    </citation>
    <scope>NUCLEOTIDE SEQUENCE [LARGE SCALE GENOMIC DNA]</scope>
    <source>
        <strain evidence="6">Teg-2019</strain>
        <tissue evidence="6">Adductor muscle</tissue>
    </source>
</reference>
<evidence type="ECO:0000313" key="6">
    <source>
        <dbReference type="EMBL" id="KAJ8297949.1"/>
    </source>
</evidence>
<feature type="signal peptide" evidence="4">
    <location>
        <begin position="1"/>
        <end position="21"/>
    </location>
</feature>
<sequence>MSLIKFHFSFLILGFSKTVELLNQLPESLLCEMCQEAVFSMRQNNCYTDLSKTEQRQSLMSVDEVKQMFDVGQLVDMQWKLGVGVSSDSCKNLNSPYVTMQVKVADPSGKLSTHTFEMTVMQFQDFSKQMKEMANVLETV</sequence>
<protein>
    <recommendedName>
        <fullName evidence="1">COMM domain-containing protein 6</fullName>
    </recommendedName>
</protein>
<evidence type="ECO:0000313" key="7">
    <source>
        <dbReference type="Proteomes" id="UP001217089"/>
    </source>
</evidence>
<feature type="domain" description="COMM" evidence="5">
    <location>
        <begin position="73"/>
        <end position="140"/>
    </location>
</feature>